<sequence length="126" mass="14185">MTSIPIHQLRYLATLTVDPYEAVRPPRTALSEDDRHGYYDLQATCMDNPDGCTSRRKKTACITFFPFAQRSTVRGTRLRRSTSASQTQDASPASAMHLSARTPTLETGVENQADKEQLRLWVPRLS</sequence>
<accession>A0A8S0WNF0</accession>
<protein>
    <submittedName>
        <fullName evidence="2">Uncharacterized protein</fullName>
    </submittedName>
</protein>
<comment type="caution">
    <text evidence="2">The sequence shown here is derived from an EMBL/GenBank/DDBJ whole genome shotgun (WGS) entry which is preliminary data.</text>
</comment>
<evidence type="ECO:0000256" key="1">
    <source>
        <dbReference type="SAM" id="MobiDB-lite"/>
    </source>
</evidence>
<evidence type="ECO:0000313" key="3">
    <source>
        <dbReference type="Proteomes" id="UP000467700"/>
    </source>
</evidence>
<keyword evidence="3" id="KW-1185">Reference proteome</keyword>
<dbReference type="Proteomes" id="UP000467700">
    <property type="component" value="Unassembled WGS sequence"/>
</dbReference>
<feature type="compositionally biased region" description="Polar residues" evidence="1">
    <location>
        <begin position="81"/>
        <end position="91"/>
    </location>
</feature>
<evidence type="ECO:0000313" key="2">
    <source>
        <dbReference type="EMBL" id="CAA7261532.1"/>
    </source>
</evidence>
<feature type="region of interest" description="Disordered" evidence="1">
    <location>
        <begin position="75"/>
        <end position="112"/>
    </location>
</feature>
<dbReference type="AlphaFoldDB" id="A0A8S0WNF0"/>
<name>A0A8S0WNF0_CYCAE</name>
<proteinExistence type="predicted"/>
<gene>
    <name evidence="2" type="ORF">AAE3_LOCUS3718</name>
</gene>
<dbReference type="EMBL" id="CACVBS010000033">
    <property type="protein sequence ID" value="CAA7261532.1"/>
    <property type="molecule type" value="Genomic_DNA"/>
</dbReference>
<organism evidence="2 3">
    <name type="scientific">Cyclocybe aegerita</name>
    <name type="common">Black poplar mushroom</name>
    <name type="synonym">Agrocybe aegerita</name>
    <dbReference type="NCBI Taxonomy" id="1973307"/>
    <lineage>
        <taxon>Eukaryota</taxon>
        <taxon>Fungi</taxon>
        <taxon>Dikarya</taxon>
        <taxon>Basidiomycota</taxon>
        <taxon>Agaricomycotina</taxon>
        <taxon>Agaricomycetes</taxon>
        <taxon>Agaricomycetidae</taxon>
        <taxon>Agaricales</taxon>
        <taxon>Agaricineae</taxon>
        <taxon>Bolbitiaceae</taxon>
        <taxon>Cyclocybe</taxon>
    </lineage>
</organism>
<reference evidence="2 3" key="1">
    <citation type="submission" date="2020-01" db="EMBL/GenBank/DDBJ databases">
        <authorList>
            <person name="Gupta K D."/>
        </authorList>
    </citation>
    <scope>NUCLEOTIDE SEQUENCE [LARGE SCALE GENOMIC DNA]</scope>
</reference>